<protein>
    <recommendedName>
        <fullName evidence="2">histidine kinase</fullName>
        <ecNumber evidence="2">2.7.13.3</ecNumber>
    </recommendedName>
</protein>
<keyword evidence="5" id="KW-0902">Two-component regulatory system</keyword>
<dbReference type="EC" id="2.7.13.3" evidence="2"/>
<proteinExistence type="predicted"/>
<organism evidence="9 10">
    <name type="scientific">Anaerobium acetethylicum</name>
    <dbReference type="NCBI Taxonomy" id="1619234"/>
    <lineage>
        <taxon>Bacteria</taxon>
        <taxon>Bacillati</taxon>
        <taxon>Bacillota</taxon>
        <taxon>Clostridia</taxon>
        <taxon>Lachnospirales</taxon>
        <taxon>Lachnospiraceae</taxon>
        <taxon>Anaerobium</taxon>
    </lineage>
</organism>
<keyword evidence="6" id="KW-0472">Membrane</keyword>
<dbReference type="GO" id="GO:0016020">
    <property type="term" value="C:membrane"/>
    <property type="evidence" value="ECO:0007669"/>
    <property type="project" value="InterPro"/>
</dbReference>
<gene>
    <name evidence="9" type="ORF">SAMN05421730_100780</name>
</gene>
<feature type="transmembrane region" description="Helical" evidence="6">
    <location>
        <begin position="64"/>
        <end position="82"/>
    </location>
</feature>
<dbReference type="AlphaFoldDB" id="A0A1D3TSU3"/>
<evidence type="ECO:0000259" key="7">
    <source>
        <dbReference type="Pfam" id="PF02518"/>
    </source>
</evidence>
<keyword evidence="6" id="KW-1133">Transmembrane helix</keyword>
<dbReference type="InterPro" id="IPR011712">
    <property type="entry name" value="Sig_transdc_His_kin_sub3_dim/P"/>
</dbReference>
<dbReference type="InterPro" id="IPR050482">
    <property type="entry name" value="Sensor_HK_TwoCompSys"/>
</dbReference>
<evidence type="ECO:0000256" key="3">
    <source>
        <dbReference type="ARBA" id="ARBA00022679"/>
    </source>
</evidence>
<evidence type="ECO:0000256" key="1">
    <source>
        <dbReference type="ARBA" id="ARBA00000085"/>
    </source>
</evidence>
<keyword evidence="4 9" id="KW-0418">Kinase</keyword>
<evidence type="ECO:0000256" key="5">
    <source>
        <dbReference type="ARBA" id="ARBA00023012"/>
    </source>
</evidence>
<evidence type="ECO:0000313" key="10">
    <source>
        <dbReference type="Proteomes" id="UP000199315"/>
    </source>
</evidence>
<dbReference type="GO" id="GO:0046983">
    <property type="term" value="F:protein dimerization activity"/>
    <property type="evidence" value="ECO:0007669"/>
    <property type="project" value="InterPro"/>
</dbReference>
<feature type="transmembrane region" description="Helical" evidence="6">
    <location>
        <begin position="135"/>
        <end position="155"/>
    </location>
</feature>
<dbReference type="GO" id="GO:0000155">
    <property type="term" value="F:phosphorelay sensor kinase activity"/>
    <property type="evidence" value="ECO:0007669"/>
    <property type="project" value="InterPro"/>
</dbReference>
<comment type="catalytic activity">
    <reaction evidence="1">
        <text>ATP + protein L-histidine = ADP + protein N-phospho-L-histidine.</text>
        <dbReference type="EC" id="2.7.13.3"/>
    </reaction>
</comment>
<feature type="domain" description="Histidine kinase/HSP90-like ATPase" evidence="7">
    <location>
        <begin position="300"/>
        <end position="385"/>
    </location>
</feature>
<dbReference type="PANTHER" id="PTHR24421:SF55">
    <property type="entry name" value="SENSOR HISTIDINE KINASE YDFH"/>
    <property type="match status" value="1"/>
</dbReference>
<dbReference type="Gene3D" id="1.20.5.1930">
    <property type="match status" value="1"/>
</dbReference>
<dbReference type="Pfam" id="PF07730">
    <property type="entry name" value="HisKA_3"/>
    <property type="match status" value="1"/>
</dbReference>
<dbReference type="PANTHER" id="PTHR24421">
    <property type="entry name" value="NITRATE/NITRITE SENSOR PROTEIN NARX-RELATED"/>
    <property type="match status" value="1"/>
</dbReference>
<name>A0A1D3TSU3_9FIRM</name>
<keyword evidence="10" id="KW-1185">Reference proteome</keyword>
<feature type="transmembrane region" description="Helical" evidence="6">
    <location>
        <begin position="7"/>
        <end position="28"/>
    </location>
</feature>
<evidence type="ECO:0000259" key="8">
    <source>
        <dbReference type="Pfam" id="PF07730"/>
    </source>
</evidence>
<accession>A0A1D3TSU3</accession>
<dbReference type="Gene3D" id="3.30.565.10">
    <property type="entry name" value="Histidine kinase-like ATPase, C-terminal domain"/>
    <property type="match status" value="1"/>
</dbReference>
<feature type="transmembrane region" description="Helical" evidence="6">
    <location>
        <begin position="112"/>
        <end position="129"/>
    </location>
</feature>
<dbReference type="EMBL" id="FMKA01000007">
    <property type="protein sequence ID" value="SCP96974.1"/>
    <property type="molecule type" value="Genomic_DNA"/>
</dbReference>
<dbReference type="Proteomes" id="UP000199315">
    <property type="component" value="Unassembled WGS sequence"/>
</dbReference>
<evidence type="ECO:0000256" key="2">
    <source>
        <dbReference type="ARBA" id="ARBA00012438"/>
    </source>
</evidence>
<dbReference type="InterPro" id="IPR003594">
    <property type="entry name" value="HATPase_dom"/>
</dbReference>
<feature type="domain" description="Signal transduction histidine kinase subgroup 3 dimerisation and phosphoacceptor" evidence="8">
    <location>
        <begin position="188"/>
        <end position="252"/>
    </location>
</feature>
<sequence length="386" mass="43729">MKIKKDILAPELPVVGAVLIVYTATIFFQDRANWNLNSILGFSFLIVLHAALYLCRKVLFKNRLGIYFFVQGILIFLLSLVIKELYQAAYLGLIPLIISQCIHLLKDRIKIMSAVLYYYGIYMFTGILFDGLRNGLYALSLLMLISSAMLAYGYFYTRQLQAHEKTQSLLYELESAYDKLEAMTREAERQKLARDLHDTLSQGLAGVLMKLEASEVHLENGNLEKSREIIRSTTRQVRCNLNEARAIIQDLRLCREDSKNLRTAIDQEIEYFKNETQLLIAGNCSGELSVNTTLCKNVLYIVREVLVNIKKHAKASKVLINITLEADRIYMRIEDNGIGFACSRPGTSYGHYGLIGLKERAKAIHGELTIESHAKCGTCITLIVPV</sequence>
<dbReference type="CDD" id="cd16917">
    <property type="entry name" value="HATPase_UhpB-NarQ-NarX-like"/>
    <property type="match status" value="1"/>
</dbReference>
<dbReference type="Pfam" id="PF02518">
    <property type="entry name" value="HATPase_c"/>
    <property type="match status" value="1"/>
</dbReference>
<dbReference type="RefSeq" id="WP_207648835.1">
    <property type="nucleotide sequence ID" value="NZ_FMKA01000007.1"/>
</dbReference>
<dbReference type="STRING" id="1619234.SAMN05421730_100780"/>
<evidence type="ECO:0000256" key="4">
    <source>
        <dbReference type="ARBA" id="ARBA00022777"/>
    </source>
</evidence>
<evidence type="ECO:0000313" key="9">
    <source>
        <dbReference type="EMBL" id="SCP96974.1"/>
    </source>
</evidence>
<keyword evidence="6" id="KW-0812">Transmembrane</keyword>
<feature type="transmembrane region" description="Helical" evidence="6">
    <location>
        <begin position="88"/>
        <end position="105"/>
    </location>
</feature>
<evidence type="ECO:0000256" key="6">
    <source>
        <dbReference type="SAM" id="Phobius"/>
    </source>
</evidence>
<dbReference type="SUPFAM" id="SSF55874">
    <property type="entry name" value="ATPase domain of HSP90 chaperone/DNA topoisomerase II/histidine kinase"/>
    <property type="match status" value="1"/>
</dbReference>
<feature type="transmembrane region" description="Helical" evidence="6">
    <location>
        <begin position="34"/>
        <end position="55"/>
    </location>
</feature>
<dbReference type="InterPro" id="IPR036890">
    <property type="entry name" value="HATPase_C_sf"/>
</dbReference>
<keyword evidence="3" id="KW-0808">Transferase</keyword>
<reference evidence="9 10" key="1">
    <citation type="submission" date="2016-09" db="EMBL/GenBank/DDBJ databases">
        <authorList>
            <person name="Capua I."/>
            <person name="De Benedictis P."/>
            <person name="Joannis T."/>
            <person name="Lombin L.H."/>
            <person name="Cattoli G."/>
        </authorList>
    </citation>
    <scope>NUCLEOTIDE SEQUENCE [LARGE SCALE GENOMIC DNA]</scope>
    <source>
        <strain evidence="9 10">GluBS11</strain>
    </source>
</reference>